<accession>D1W8Q3</accession>
<dbReference type="AlphaFoldDB" id="D1W8Q3"/>
<keyword evidence="2" id="KW-1185">Reference proteome</keyword>
<gene>
    <name evidence="1" type="ORF">HMPREF0650_0121</name>
</gene>
<reference evidence="1 2" key="1">
    <citation type="submission" date="2009-12" db="EMBL/GenBank/DDBJ databases">
        <title>Genome Sequence of Prevotella buccalis ATCC 35310.</title>
        <authorList>
            <person name="Durkin A.S."/>
            <person name="Madupu R."/>
            <person name="Torralba M."/>
            <person name="Methe B."/>
            <person name="Sutton G."/>
            <person name="Strausberg R.L."/>
            <person name="Nelson K.E."/>
        </authorList>
    </citation>
    <scope>NUCLEOTIDE SEQUENCE [LARGE SCALE GENOMIC DNA]</scope>
    <source>
        <strain evidence="1 2">ATCC 35310</strain>
    </source>
</reference>
<sequence>MEELQKKAERDAINIGMRRYVFIIDALNEGLDDSYWCESLGVLKTELDKYPNLALVVTVRKPFHEKYKLNRWGYRMQYLLGLENSQDVVNKYFEAYNIDYDKNLFGFKNGLFLSIFCETYVSMPYYDRRWLRSLGVLYRQYIHMREETVAKAVDEDPEQNITWHYLCRLVHLSVFTYKFHPITRKKARVVSNQLCRNRTWSKSLLYNLMAQGLLLADWNYATNYMGEESIVKFEYEQMEDVMRAIVFLNTRSDKQAKITQLKEWIKYYEQEKLSKEGFYQFLTYITILWPEKFEKKEIIEEKRIGNNALLQQCFIEGLEWHYHPVKQKLLNEFWQDAEKTLGYRFIFSVSLHSLNSFLETLHQSLGSLNQADLDLKWTPVVNECYEESALYTEGVNEQEYKVEANLLVRSCASSHPRIRAHAKRKLCRILCHHSDLFEMLIRDFHSAKDTYILEGLYNAIYGALLLLRDVNLSKAVSLLIRDYHFQDKQPIEDVRVREWLLKILLFSKTQNDGIDLFSKALPPYNPQEEISLATIEIGDDYFGRTDGSRKLRYSLCEFSDFHRYILGFNTNSESRIYTLMPHNQNGIPSMLSLVQLQSMVAQKINILGWNDDLGELDNGVHSSGRYDNQRERIGKKYQWQALFAVEAQLMDHFAITDRWHYGVGGNKRILCPPYPWYSSILNDFDVTLTTELIDDAELADVLDKQSPFMLDKQMSDTDWVEQSVTTDDCQHFFVGEDNKWVLLFNIFSEFPVNGEHKDAYLSYETFFVRNEDAQKFEAWIARQNFSGRTMPASGQSIDIRLLEYPWMLPYVSAEDEEWLYVSAGDGKCPCCVMLTNYTQLQEDAMGLGDEYREENMLPCPELMNTMELHFKDHACFTYGTEDHLSSFYASTIHYRAGIPKGLHIRRTVLEEFLRTKGYTLYWTISAERQLIVGTTAVPNYKTYSFCAKYGEGGNVNWIKE</sequence>
<organism evidence="1 2">
    <name type="scientific">Hoylesella buccalis ATCC 35310</name>
    <dbReference type="NCBI Taxonomy" id="679190"/>
    <lineage>
        <taxon>Bacteria</taxon>
        <taxon>Pseudomonadati</taxon>
        <taxon>Bacteroidota</taxon>
        <taxon>Bacteroidia</taxon>
        <taxon>Bacteroidales</taxon>
        <taxon>Prevotellaceae</taxon>
        <taxon>Hoylesella</taxon>
    </lineage>
</organism>
<dbReference type="Proteomes" id="UP000005283">
    <property type="component" value="Unassembled WGS sequence"/>
</dbReference>
<proteinExistence type="predicted"/>
<dbReference type="EMBL" id="ADEG01000101">
    <property type="protein sequence ID" value="EFA91074.1"/>
    <property type="molecule type" value="Genomic_DNA"/>
</dbReference>
<dbReference type="STRING" id="679190.HMPREF0650_0121"/>
<evidence type="ECO:0000313" key="2">
    <source>
        <dbReference type="Proteomes" id="UP000005283"/>
    </source>
</evidence>
<comment type="caution">
    <text evidence="1">The sequence shown here is derived from an EMBL/GenBank/DDBJ whole genome shotgun (WGS) entry which is preliminary data.</text>
</comment>
<evidence type="ECO:0000313" key="1">
    <source>
        <dbReference type="EMBL" id="EFA91074.1"/>
    </source>
</evidence>
<dbReference type="eggNOG" id="COG5635">
    <property type="taxonomic scope" value="Bacteria"/>
</dbReference>
<protein>
    <submittedName>
        <fullName evidence="1">Uncharacterized protein</fullName>
    </submittedName>
</protein>
<name>D1W8Q3_9BACT</name>